<keyword evidence="1" id="KW-0732">Signal</keyword>
<sequence length="935" mass="101980">MPADQLEAAGDTAATVGNTSLAISRYQQAMDAAPTPSRNLFDKLGQQFMTAGRPFETMAVLDRAIAQYGADADLRRKMVSVQASLGLQRDAAVHLRWLIQRGHGTLGLLIMASDLSRPQTVESTCRYSLKQFPQDLRPQFSLACMPAYRGEWQAAAELLAPVVAAHPEFVPAQALYGRVLVELEDHDAIEQWASGTPPPIQQSPQYWIAAAIHYQRNNDLEKASQAYALAAKRAPDDGEILTRWAAVLAQQGSDEESRHVAKRASQVASLRTDVDSLLGWNHQSQTAAVQVAQRLEQMGRLWESTTWLQAALPIQQNPRAEIQSLYKTVRAKLTRDTPWRADDSVVAELVATASSFTPDWSLGDVPTSRTATDSLRPPARFADQAVQRGLDHVCRLHPSTKPQTGLMIYQSNAGGVGAADFDNDGWPDIYLTQSDGDPFSDTSSPNRMFRNLDGEFADVTEHSGGGDRGFSQGVCLADYNDDGFVDILANSIGTSHLYRNNGDGTFSQVKSPAGFPSDLWTTSSAIADFDSDGNADIFLVGYCAGQAPFEQPCFDANLGENRSCSPLVFEAQHDRVFRGVGDGTFVDATDQWLQPHTPGRGFGIVVGQIDSTPGLDAYVANDMSSNHFWTRDRSEEQTFGWSEQASLRGLALNARSLSQASMGIATGDADNDGDLDFLLTHFSDDHNTFYEQVVDGVWSDRSKQVDLASPSVPMLGFGTQFLDTDNDGSLELFVANGDIDDFTHEDRLYRQPAQVFNRRDDNHWQQVPGDSIGEYFSTNHLGRAAATLDANRDGLTDLIVTHLFEPVALLINQTQSSDPPPSSAQIQTPSKQIRLWLRSTTGHRDAIGAIAQIKSDQSTQTGWLISGNGFQCSNESCIRFGTGSIEQSHVQLSIQWPSGVKESFGTVDSAGSFLIVEGTGSAFPLDENEPIAGSR</sequence>
<feature type="domain" description="ASPIC/UnbV" evidence="2">
    <location>
        <begin position="846"/>
        <end position="907"/>
    </location>
</feature>
<accession>A0A517NFS2</accession>
<evidence type="ECO:0000256" key="1">
    <source>
        <dbReference type="ARBA" id="ARBA00022729"/>
    </source>
</evidence>
<evidence type="ECO:0000313" key="3">
    <source>
        <dbReference type="EMBL" id="QDT05961.1"/>
    </source>
</evidence>
<dbReference type="SUPFAM" id="SSF48452">
    <property type="entry name" value="TPR-like"/>
    <property type="match status" value="2"/>
</dbReference>
<protein>
    <submittedName>
        <fullName evidence="3">ASPIC and UnbV</fullName>
    </submittedName>
</protein>
<evidence type="ECO:0000259" key="2">
    <source>
        <dbReference type="Pfam" id="PF07593"/>
    </source>
</evidence>
<dbReference type="Gene3D" id="2.130.10.130">
    <property type="entry name" value="Integrin alpha, N-terminal"/>
    <property type="match status" value="2"/>
</dbReference>
<name>A0A517NFS2_9BACT</name>
<dbReference type="InterPro" id="IPR011519">
    <property type="entry name" value="UnbV_ASPIC"/>
</dbReference>
<dbReference type="InterPro" id="IPR011990">
    <property type="entry name" value="TPR-like_helical_dom_sf"/>
</dbReference>
<dbReference type="Pfam" id="PF07593">
    <property type="entry name" value="UnbV_ASPIC"/>
    <property type="match status" value="1"/>
</dbReference>
<dbReference type="Gene3D" id="1.25.40.10">
    <property type="entry name" value="Tetratricopeptide repeat domain"/>
    <property type="match status" value="1"/>
</dbReference>
<reference evidence="3 4" key="1">
    <citation type="submission" date="2019-02" db="EMBL/GenBank/DDBJ databases">
        <title>Deep-cultivation of Planctomycetes and their phenomic and genomic characterization uncovers novel biology.</title>
        <authorList>
            <person name="Wiegand S."/>
            <person name="Jogler M."/>
            <person name="Boedeker C."/>
            <person name="Pinto D."/>
            <person name="Vollmers J."/>
            <person name="Rivas-Marin E."/>
            <person name="Kohn T."/>
            <person name="Peeters S.H."/>
            <person name="Heuer A."/>
            <person name="Rast P."/>
            <person name="Oberbeckmann S."/>
            <person name="Bunk B."/>
            <person name="Jeske O."/>
            <person name="Meyerdierks A."/>
            <person name="Storesund J.E."/>
            <person name="Kallscheuer N."/>
            <person name="Luecker S."/>
            <person name="Lage O.M."/>
            <person name="Pohl T."/>
            <person name="Merkel B.J."/>
            <person name="Hornburger P."/>
            <person name="Mueller R.-W."/>
            <person name="Bruemmer F."/>
            <person name="Labrenz M."/>
            <person name="Spormann A.M."/>
            <person name="Op den Camp H."/>
            <person name="Overmann J."/>
            <person name="Amann R."/>
            <person name="Jetten M.S.M."/>
            <person name="Mascher T."/>
            <person name="Medema M.H."/>
            <person name="Devos D.P."/>
            <person name="Kaster A.-K."/>
            <person name="Ovreas L."/>
            <person name="Rohde M."/>
            <person name="Galperin M.Y."/>
            <person name="Jogler C."/>
        </authorList>
    </citation>
    <scope>NUCLEOTIDE SEQUENCE [LARGE SCALE GENOMIC DNA]</scope>
    <source>
        <strain evidence="3 4">K22_7</strain>
    </source>
</reference>
<dbReference type="PANTHER" id="PTHR16026:SF0">
    <property type="entry name" value="CARTILAGE ACIDIC PROTEIN 1"/>
    <property type="match status" value="1"/>
</dbReference>
<dbReference type="Proteomes" id="UP000318538">
    <property type="component" value="Chromosome"/>
</dbReference>
<dbReference type="KEGG" id="rlc:K227x_43670"/>
<dbReference type="InterPro" id="IPR027039">
    <property type="entry name" value="Crtac1"/>
</dbReference>
<proteinExistence type="predicted"/>
<gene>
    <name evidence="3" type="ORF">K227x_43670</name>
</gene>
<evidence type="ECO:0000313" key="4">
    <source>
        <dbReference type="Proteomes" id="UP000318538"/>
    </source>
</evidence>
<dbReference type="InterPro" id="IPR028994">
    <property type="entry name" value="Integrin_alpha_N"/>
</dbReference>
<dbReference type="EMBL" id="CP036525">
    <property type="protein sequence ID" value="QDT05961.1"/>
    <property type="molecule type" value="Genomic_DNA"/>
</dbReference>
<keyword evidence="4" id="KW-1185">Reference proteome</keyword>
<dbReference type="SUPFAM" id="SSF69318">
    <property type="entry name" value="Integrin alpha N-terminal domain"/>
    <property type="match status" value="1"/>
</dbReference>
<dbReference type="InterPro" id="IPR013517">
    <property type="entry name" value="FG-GAP"/>
</dbReference>
<organism evidence="3 4">
    <name type="scientific">Rubripirellula lacrimiformis</name>
    <dbReference type="NCBI Taxonomy" id="1930273"/>
    <lineage>
        <taxon>Bacteria</taxon>
        <taxon>Pseudomonadati</taxon>
        <taxon>Planctomycetota</taxon>
        <taxon>Planctomycetia</taxon>
        <taxon>Pirellulales</taxon>
        <taxon>Pirellulaceae</taxon>
        <taxon>Rubripirellula</taxon>
    </lineage>
</organism>
<dbReference type="Pfam" id="PF13517">
    <property type="entry name" value="FG-GAP_3"/>
    <property type="match status" value="1"/>
</dbReference>
<dbReference type="PANTHER" id="PTHR16026">
    <property type="entry name" value="CARTILAGE ACIDIC PROTEIN 1"/>
    <property type="match status" value="1"/>
</dbReference>
<dbReference type="AlphaFoldDB" id="A0A517NFS2"/>